<evidence type="ECO:0000313" key="4">
    <source>
        <dbReference type="Proteomes" id="UP000557772"/>
    </source>
</evidence>
<organism evidence="3 4">
    <name type="scientific">Flexivirga aerilata</name>
    <dbReference type="NCBI Taxonomy" id="1656889"/>
    <lineage>
        <taxon>Bacteria</taxon>
        <taxon>Bacillati</taxon>
        <taxon>Actinomycetota</taxon>
        <taxon>Actinomycetes</taxon>
        <taxon>Micrococcales</taxon>
        <taxon>Dermacoccaceae</taxon>
        <taxon>Flexivirga</taxon>
    </lineage>
</organism>
<comment type="similarity">
    <text evidence="1">Belongs to the YciI family.</text>
</comment>
<gene>
    <name evidence="3" type="ORF">HJ588_05880</name>
</gene>
<comment type="caution">
    <text evidence="3">The sequence shown here is derived from an EMBL/GenBank/DDBJ whole genome shotgun (WGS) entry which is preliminary data.</text>
</comment>
<dbReference type="PANTHER" id="PTHR35174:SF3">
    <property type="entry name" value="BLL7171 PROTEIN"/>
    <property type="match status" value="1"/>
</dbReference>
<reference evidence="3 4" key="1">
    <citation type="submission" date="2020-05" db="EMBL/GenBank/DDBJ databases">
        <title>Flexivirga sp. ID2601S isolated from air conditioner.</title>
        <authorList>
            <person name="Kim D.H."/>
        </authorList>
    </citation>
    <scope>NUCLEOTIDE SEQUENCE [LARGE SCALE GENOMIC DNA]</scope>
    <source>
        <strain evidence="3 4">ID2601S</strain>
    </source>
</reference>
<evidence type="ECO:0000313" key="3">
    <source>
        <dbReference type="EMBL" id="NNG38803.1"/>
    </source>
</evidence>
<sequence length="120" mass="13341">MTEYMIVILGDADRWWTTMTPEERKHGYAEYGRFAKELTARGHRITGGAELHASDETKRIAPGSDTVTEGPYAEAVEQVGGFYLVETDDVDDVLDCCKIITALGDGVELRRTVTQQERAS</sequence>
<dbReference type="Proteomes" id="UP000557772">
    <property type="component" value="Unassembled WGS sequence"/>
</dbReference>
<protein>
    <submittedName>
        <fullName evidence="3">Transcription initiation protein</fullName>
    </submittedName>
</protein>
<feature type="domain" description="YCII-related" evidence="2">
    <location>
        <begin position="15"/>
        <end position="110"/>
    </location>
</feature>
<dbReference type="Pfam" id="PF03795">
    <property type="entry name" value="YCII"/>
    <property type="match status" value="1"/>
</dbReference>
<proteinExistence type="inferred from homology"/>
<dbReference type="AlphaFoldDB" id="A0A849AG07"/>
<dbReference type="SUPFAM" id="SSF54909">
    <property type="entry name" value="Dimeric alpha+beta barrel"/>
    <property type="match status" value="1"/>
</dbReference>
<accession>A0A849AG07</accession>
<dbReference type="InterPro" id="IPR005545">
    <property type="entry name" value="YCII"/>
</dbReference>
<evidence type="ECO:0000256" key="1">
    <source>
        <dbReference type="ARBA" id="ARBA00007689"/>
    </source>
</evidence>
<name>A0A849AG07_9MICO</name>
<dbReference type="EMBL" id="JABENB010000001">
    <property type="protein sequence ID" value="NNG38803.1"/>
    <property type="molecule type" value="Genomic_DNA"/>
</dbReference>
<dbReference type="Gene3D" id="3.30.70.1060">
    <property type="entry name" value="Dimeric alpha+beta barrel"/>
    <property type="match status" value="1"/>
</dbReference>
<dbReference type="RefSeq" id="WP_171152974.1">
    <property type="nucleotide sequence ID" value="NZ_JABENB010000001.1"/>
</dbReference>
<dbReference type="InterPro" id="IPR011008">
    <property type="entry name" value="Dimeric_a/b-barrel"/>
</dbReference>
<dbReference type="PANTHER" id="PTHR35174">
    <property type="entry name" value="BLL7171 PROTEIN-RELATED"/>
    <property type="match status" value="1"/>
</dbReference>
<evidence type="ECO:0000259" key="2">
    <source>
        <dbReference type="Pfam" id="PF03795"/>
    </source>
</evidence>
<keyword evidence="4" id="KW-1185">Reference proteome</keyword>